<dbReference type="EMBL" id="CP119311">
    <property type="protein sequence ID" value="WEK34516.1"/>
    <property type="molecule type" value="Genomic_DNA"/>
</dbReference>
<dbReference type="SUPFAM" id="SSF159501">
    <property type="entry name" value="EreA/ChaN-like"/>
    <property type="match status" value="1"/>
</dbReference>
<proteinExistence type="predicted"/>
<dbReference type="Pfam" id="PF05139">
    <property type="entry name" value="Erythro_esteras"/>
    <property type="match status" value="1"/>
</dbReference>
<protein>
    <submittedName>
        <fullName evidence="1">Erythromycin esterase family protein</fullName>
    </submittedName>
</protein>
<dbReference type="GO" id="GO:0046677">
    <property type="term" value="P:response to antibiotic"/>
    <property type="evidence" value="ECO:0007669"/>
    <property type="project" value="InterPro"/>
</dbReference>
<organism evidence="1 2">
    <name type="scientific">Candidatus Pseudobacter hemicellulosilyticus</name>
    <dbReference type="NCBI Taxonomy" id="3121375"/>
    <lineage>
        <taxon>Bacteria</taxon>
        <taxon>Pseudomonadati</taxon>
        <taxon>Bacteroidota</taxon>
        <taxon>Chitinophagia</taxon>
        <taxon>Chitinophagales</taxon>
        <taxon>Chitinophagaceae</taxon>
        <taxon>Pseudobacter</taxon>
    </lineage>
</organism>
<gene>
    <name evidence="1" type="ORF">P0Y53_18670</name>
</gene>
<dbReference type="InterPro" id="IPR052036">
    <property type="entry name" value="Hydrolase/PRTase-associated"/>
</dbReference>
<name>A0AAJ5WPG9_9BACT</name>
<dbReference type="PANTHER" id="PTHR31299">
    <property type="entry name" value="ESTERASE, PUTATIVE (AFU_ORTHOLOGUE AFUA_1G05850)-RELATED"/>
    <property type="match status" value="1"/>
</dbReference>
<accession>A0AAJ5WPG9</accession>
<dbReference type="Gene3D" id="3.30.1870.10">
    <property type="entry name" value="EreA-like, domain 2"/>
    <property type="match status" value="1"/>
</dbReference>
<dbReference type="InterPro" id="IPR007815">
    <property type="entry name" value="Emycin_Estase"/>
</dbReference>
<dbReference type="PANTHER" id="PTHR31299:SF0">
    <property type="entry name" value="ESTERASE, PUTATIVE (AFU_ORTHOLOGUE AFUA_1G05850)-RELATED"/>
    <property type="match status" value="1"/>
</dbReference>
<dbReference type="AlphaFoldDB" id="A0AAJ5WPG9"/>
<reference evidence="1" key="1">
    <citation type="submission" date="2023-03" db="EMBL/GenBank/DDBJ databases">
        <title>Andean soil-derived lignocellulolytic bacterial consortium as a source of novel taxa and putative plastic-active enzymes.</title>
        <authorList>
            <person name="Diaz-Garcia L."/>
            <person name="Chuvochina M."/>
            <person name="Feuerriegel G."/>
            <person name="Bunk B."/>
            <person name="Sproer C."/>
            <person name="Streit W.R."/>
            <person name="Rodriguez L.M."/>
            <person name="Overmann J."/>
            <person name="Jimenez D.J."/>
        </authorList>
    </citation>
    <scope>NUCLEOTIDE SEQUENCE</scope>
    <source>
        <strain evidence="1">MAG 7</strain>
    </source>
</reference>
<sequence length="347" mass="40245">MKKIYLSFLLIILFSNIIDGQQLREQDIQKITKSSKSHRIIGLGEEEHFFYGSNSNRIEIIKELIRKRLVQSIVFEYPGLNAFFINEYIHNRLNKADLLSSLRKFKPLDAGPFFDSKEMLSFIDWVKEKNRTGNDIDILGMDFYNYSTAVEILQSTQIADKNKITLDSIRHSFDTLTYYLKTSPSSLVKEETRRLAEENFGKVKTLLSTIDTASSVSIRHVTRDLYDYAYLFTSLNSRDSVLFRNFRRIDNEKKTFLIWAANFHIQNDSLNMPIHSVSLFGNLMAKQYKEQYYKIGVLGSNPCKQTNDHRVLIPDASCSIKAKLDLIVIIEKGDRTTSILNNQEMPF</sequence>
<evidence type="ECO:0000313" key="1">
    <source>
        <dbReference type="EMBL" id="WEK34516.1"/>
    </source>
</evidence>
<dbReference type="Proteomes" id="UP001220610">
    <property type="component" value="Chromosome"/>
</dbReference>
<evidence type="ECO:0000313" key="2">
    <source>
        <dbReference type="Proteomes" id="UP001220610"/>
    </source>
</evidence>